<gene>
    <name evidence="5" type="ORF">SNEC2469_LOCUS33059</name>
</gene>
<dbReference type="PROSITE" id="PS51858">
    <property type="entry name" value="PPPDE"/>
    <property type="match status" value="1"/>
</dbReference>
<proteinExistence type="inferred from homology"/>
<evidence type="ECO:0000256" key="3">
    <source>
        <dbReference type="ARBA" id="ARBA00022801"/>
    </source>
</evidence>
<keyword evidence="3" id="KW-0378">Hydrolase</keyword>
<reference evidence="5" key="1">
    <citation type="submission" date="2021-02" db="EMBL/GenBank/DDBJ databases">
        <authorList>
            <person name="Dougan E. K."/>
            <person name="Rhodes N."/>
            <person name="Thang M."/>
            <person name="Chan C."/>
        </authorList>
    </citation>
    <scope>NUCLEOTIDE SEQUENCE</scope>
</reference>
<dbReference type="PANTHER" id="PTHR12378">
    <property type="entry name" value="DESUMOYLATING ISOPEPTIDASE"/>
    <property type="match status" value="1"/>
</dbReference>
<dbReference type="GO" id="GO:0101005">
    <property type="term" value="F:deubiquitinase activity"/>
    <property type="evidence" value="ECO:0007669"/>
    <property type="project" value="TreeGrafter"/>
</dbReference>
<name>A0A813C4X3_9DINO</name>
<dbReference type="Proteomes" id="UP000601435">
    <property type="component" value="Unassembled WGS sequence"/>
</dbReference>
<dbReference type="Pfam" id="PF05903">
    <property type="entry name" value="Peptidase_C97"/>
    <property type="match status" value="1"/>
</dbReference>
<organism evidence="5 6">
    <name type="scientific">Symbiodinium necroappetens</name>
    <dbReference type="NCBI Taxonomy" id="1628268"/>
    <lineage>
        <taxon>Eukaryota</taxon>
        <taxon>Sar</taxon>
        <taxon>Alveolata</taxon>
        <taxon>Dinophyceae</taxon>
        <taxon>Suessiales</taxon>
        <taxon>Symbiodiniaceae</taxon>
        <taxon>Symbiodinium</taxon>
    </lineage>
</organism>
<dbReference type="EMBL" id="CAJNJA010085742">
    <property type="protein sequence ID" value="CAE7938192.1"/>
    <property type="molecule type" value="Genomic_DNA"/>
</dbReference>
<dbReference type="SMART" id="SM01179">
    <property type="entry name" value="DUF862"/>
    <property type="match status" value="1"/>
</dbReference>
<dbReference type="AlphaFoldDB" id="A0A813C4X3"/>
<dbReference type="GO" id="GO:0016579">
    <property type="term" value="P:protein deubiquitination"/>
    <property type="evidence" value="ECO:0007669"/>
    <property type="project" value="TreeGrafter"/>
</dbReference>
<evidence type="ECO:0000313" key="6">
    <source>
        <dbReference type="Proteomes" id="UP000601435"/>
    </source>
</evidence>
<sequence length="154" mass="17016">MGSTCCSGQEVSGEQDVILNVYDVGNSFEMDFLNNVLYLVGTGVYHAGTQIGKEVEWAYGYTPKGSGVFHCEPKGYPFKFRQSIKLGTTPLQGEELKEAIVKLEDQFQGEDYDLLHKNCCHFAVALCQALQVENVPHWVTSLAGIAAFVVDEEQ</sequence>
<keyword evidence="2" id="KW-0645">Protease</keyword>
<dbReference type="InterPro" id="IPR008580">
    <property type="entry name" value="PPPDE_dom"/>
</dbReference>
<feature type="non-terminal residue" evidence="5">
    <location>
        <position position="154"/>
    </location>
</feature>
<comment type="caution">
    <text evidence="5">The sequence shown here is derived from an EMBL/GenBank/DDBJ whole genome shotgun (WGS) entry which is preliminary data.</text>
</comment>
<dbReference type="OrthoDB" id="412286at2759"/>
<dbReference type="GO" id="GO:0006508">
    <property type="term" value="P:proteolysis"/>
    <property type="evidence" value="ECO:0007669"/>
    <property type="project" value="UniProtKB-KW"/>
</dbReference>
<evidence type="ECO:0000256" key="2">
    <source>
        <dbReference type="ARBA" id="ARBA00022670"/>
    </source>
</evidence>
<evidence type="ECO:0000256" key="1">
    <source>
        <dbReference type="ARBA" id="ARBA00008140"/>
    </source>
</evidence>
<evidence type="ECO:0000313" key="5">
    <source>
        <dbReference type="EMBL" id="CAE7938192.1"/>
    </source>
</evidence>
<comment type="similarity">
    <text evidence="1">Belongs to the DeSI family.</text>
</comment>
<protein>
    <recommendedName>
        <fullName evidence="4">PPPDE domain-containing protein</fullName>
    </recommendedName>
</protein>
<dbReference type="PANTHER" id="PTHR12378:SF80">
    <property type="entry name" value="IP06716P-RELATED"/>
    <property type="match status" value="1"/>
</dbReference>
<feature type="domain" description="PPPDE" evidence="4">
    <location>
        <begin position="15"/>
        <end position="153"/>
    </location>
</feature>
<evidence type="ECO:0000259" key="4">
    <source>
        <dbReference type="PROSITE" id="PS51858"/>
    </source>
</evidence>
<dbReference type="Gene3D" id="3.90.1720.30">
    <property type="entry name" value="PPPDE domains"/>
    <property type="match status" value="1"/>
</dbReference>
<keyword evidence="6" id="KW-1185">Reference proteome</keyword>
<dbReference type="InterPro" id="IPR042266">
    <property type="entry name" value="PPPDE_sf"/>
</dbReference>
<accession>A0A813C4X3</accession>